<dbReference type="GO" id="GO:0020037">
    <property type="term" value="F:heme binding"/>
    <property type="evidence" value="ECO:0007669"/>
    <property type="project" value="InterPro"/>
</dbReference>
<dbReference type="PANTHER" id="PTHR47366">
    <property type="entry name" value="TWO-ON-TWO HEMOGLOBIN-3"/>
    <property type="match status" value="1"/>
</dbReference>
<comment type="similarity">
    <text evidence="6">Belongs to the truncated hemoglobin family. Group II subfamily.</text>
</comment>
<dbReference type="GO" id="GO:0019825">
    <property type="term" value="F:oxygen binding"/>
    <property type="evidence" value="ECO:0007669"/>
    <property type="project" value="InterPro"/>
</dbReference>
<organism evidence="7 8">
    <name type="scientific">Salix dunnii</name>
    <dbReference type="NCBI Taxonomy" id="1413687"/>
    <lineage>
        <taxon>Eukaryota</taxon>
        <taxon>Viridiplantae</taxon>
        <taxon>Streptophyta</taxon>
        <taxon>Embryophyta</taxon>
        <taxon>Tracheophyta</taxon>
        <taxon>Spermatophyta</taxon>
        <taxon>Magnoliopsida</taxon>
        <taxon>eudicotyledons</taxon>
        <taxon>Gunneridae</taxon>
        <taxon>Pentapetalae</taxon>
        <taxon>rosids</taxon>
        <taxon>fabids</taxon>
        <taxon>Malpighiales</taxon>
        <taxon>Salicaceae</taxon>
        <taxon>Saliceae</taxon>
        <taxon>Salix</taxon>
    </lineage>
</organism>
<dbReference type="CDD" id="cd19755">
    <property type="entry name" value="TrHb2_AtGlb3-like_O"/>
    <property type="match status" value="1"/>
</dbReference>
<keyword evidence="4" id="KW-0479">Metal-binding</keyword>
<evidence type="ECO:0000256" key="3">
    <source>
        <dbReference type="ARBA" id="ARBA00022621"/>
    </source>
</evidence>
<accession>A0A835JZU5</accession>
<dbReference type="OrthoDB" id="1856542at2759"/>
<dbReference type="Pfam" id="PF01152">
    <property type="entry name" value="Bac_globin"/>
    <property type="match status" value="1"/>
</dbReference>
<keyword evidence="5" id="KW-0408">Iron</keyword>
<proteinExistence type="inferred from homology"/>
<dbReference type="SUPFAM" id="SSF46458">
    <property type="entry name" value="Globin-like"/>
    <property type="match status" value="1"/>
</dbReference>
<comment type="caution">
    <text evidence="7">The sequence shown here is derived from an EMBL/GenBank/DDBJ whole genome shotgun (WGS) entry which is preliminary data.</text>
</comment>
<keyword evidence="2" id="KW-0349">Heme</keyword>
<dbReference type="GO" id="GO:0005344">
    <property type="term" value="F:oxygen carrier activity"/>
    <property type="evidence" value="ECO:0007669"/>
    <property type="project" value="UniProtKB-KW"/>
</dbReference>
<evidence type="ECO:0000256" key="2">
    <source>
        <dbReference type="ARBA" id="ARBA00022617"/>
    </source>
</evidence>
<reference evidence="7 8" key="1">
    <citation type="submission" date="2020-10" db="EMBL/GenBank/DDBJ databases">
        <title>Plant Genome Project.</title>
        <authorList>
            <person name="Zhang R.-G."/>
        </authorList>
    </citation>
    <scope>NUCLEOTIDE SEQUENCE [LARGE SCALE GENOMIC DNA]</scope>
    <source>
        <strain evidence="7">FAFU-HL-1</strain>
        <tissue evidence="7">Leaf</tissue>
    </source>
</reference>
<evidence type="ECO:0000313" key="7">
    <source>
        <dbReference type="EMBL" id="KAF9681152.1"/>
    </source>
</evidence>
<evidence type="ECO:0000256" key="6">
    <source>
        <dbReference type="ARBA" id="ARBA00034496"/>
    </source>
</evidence>
<dbReference type="PANTHER" id="PTHR47366:SF1">
    <property type="entry name" value="TWO-ON-TWO HEMOGLOBIN-3"/>
    <property type="match status" value="1"/>
</dbReference>
<sequence>MDSALLPVEEAEEVISSRMYDTMVIGEQMLVGKYKRKVWEKMMSCRIVYLGEAKQVPIKDDKELELEIVKNLKKTHYDEREKSIPLAMEACSCLTELSLQEKASEWSGVDSADAFAIDNTNLFQKLGLQTFINLSTNFYNRVYDDDEEEWFRSIFVNSKKEEAIQNQYEFFVQRMGGPPLYSQRKGHPALIGRHRPFPVTHQAAERWLYHMQKALDSTPDIDEDSKIKMNNFFRHEFHQITLPILIKPILNEIVYTFLLFRHTAFFLVAGDELKNQNGRVPCKHGASK</sequence>
<evidence type="ECO:0000256" key="4">
    <source>
        <dbReference type="ARBA" id="ARBA00022723"/>
    </source>
</evidence>
<evidence type="ECO:0000313" key="8">
    <source>
        <dbReference type="Proteomes" id="UP000657918"/>
    </source>
</evidence>
<dbReference type="EMBL" id="JADGMS010000006">
    <property type="protein sequence ID" value="KAF9681152.1"/>
    <property type="molecule type" value="Genomic_DNA"/>
</dbReference>
<dbReference type="Proteomes" id="UP000657918">
    <property type="component" value="Unassembled WGS sequence"/>
</dbReference>
<dbReference type="InterPro" id="IPR001486">
    <property type="entry name" value="Hemoglobin_trunc"/>
</dbReference>
<keyword evidence="8" id="KW-1185">Reference proteome</keyword>
<name>A0A835JZU5_9ROSI</name>
<keyword evidence="1" id="KW-0813">Transport</keyword>
<gene>
    <name evidence="7" type="ORF">SADUNF_Sadunf06G0195800</name>
</gene>
<keyword evidence="3" id="KW-0561">Oxygen transport</keyword>
<dbReference type="InterPro" id="IPR012292">
    <property type="entry name" value="Globin/Proto"/>
</dbReference>
<dbReference type="InterPro" id="IPR044203">
    <property type="entry name" value="GlbO/GLB3-like"/>
</dbReference>
<dbReference type="GO" id="GO:0046872">
    <property type="term" value="F:metal ion binding"/>
    <property type="evidence" value="ECO:0007669"/>
    <property type="project" value="UniProtKB-KW"/>
</dbReference>
<dbReference type="InterPro" id="IPR009050">
    <property type="entry name" value="Globin-like_sf"/>
</dbReference>
<dbReference type="AlphaFoldDB" id="A0A835JZU5"/>
<protein>
    <submittedName>
        <fullName evidence="7">Uncharacterized protein</fullName>
    </submittedName>
</protein>
<dbReference type="Gene3D" id="1.10.490.10">
    <property type="entry name" value="Globins"/>
    <property type="match status" value="1"/>
</dbReference>
<evidence type="ECO:0000256" key="5">
    <source>
        <dbReference type="ARBA" id="ARBA00023004"/>
    </source>
</evidence>
<evidence type="ECO:0000256" key="1">
    <source>
        <dbReference type="ARBA" id="ARBA00022448"/>
    </source>
</evidence>